<evidence type="ECO:0008006" key="3">
    <source>
        <dbReference type="Google" id="ProtNLM"/>
    </source>
</evidence>
<name>A0A5A9VYS4_9GAMM</name>
<dbReference type="EMBL" id="SMRS01000015">
    <property type="protein sequence ID" value="KAA0873522.1"/>
    <property type="molecule type" value="Genomic_DNA"/>
</dbReference>
<keyword evidence="2" id="KW-1185">Reference proteome</keyword>
<comment type="caution">
    <text evidence="1">The sequence shown here is derived from an EMBL/GenBank/DDBJ whole genome shotgun (WGS) entry which is preliminary data.</text>
</comment>
<dbReference type="AlphaFoldDB" id="A0A5A9VYS4"/>
<dbReference type="Proteomes" id="UP000325302">
    <property type="component" value="Unassembled WGS sequence"/>
</dbReference>
<protein>
    <recommendedName>
        <fullName evidence="3">CHAT domain-containing protein</fullName>
    </recommendedName>
</protein>
<reference evidence="1 2" key="1">
    <citation type="submission" date="2019-03" db="EMBL/GenBank/DDBJ databases">
        <title>Nitrincola sp. nov. isolated from an Indian soda lake.</title>
        <authorList>
            <person name="Joshi A."/>
            <person name="Thite S.V."/>
            <person name="Joseph N."/>
            <person name="Dhotre D."/>
            <person name="Moorthy M."/>
            <person name="Shouche Y.S."/>
        </authorList>
    </citation>
    <scope>NUCLEOTIDE SEQUENCE [LARGE SCALE GENOMIC DNA]</scope>
    <source>
        <strain evidence="1 2">MEB193</strain>
    </source>
</reference>
<gene>
    <name evidence="1" type="ORF">E1H14_13005</name>
</gene>
<accession>A0A5A9VYS4</accession>
<proteinExistence type="predicted"/>
<evidence type="ECO:0000313" key="2">
    <source>
        <dbReference type="Proteomes" id="UP000325302"/>
    </source>
</evidence>
<sequence>MFNTLDIDHFIKALSYADKKYIHYVHISAHGNADGFELTDGTFIDWKTFDEIAWPYLKNCCICFSSCDVAQGAAEVFKYHKTFCNAIVGPTRKITWGEGLVAFSAFYHRALTDHTSTASDVRVMNHIAGKGTFKLIESEARSTTYTLSD</sequence>
<evidence type="ECO:0000313" key="1">
    <source>
        <dbReference type="EMBL" id="KAA0873522.1"/>
    </source>
</evidence>
<dbReference type="OrthoDB" id="5918229at2"/>
<organism evidence="1 2">
    <name type="scientific">Nitrincola tapanii</name>
    <dbReference type="NCBI Taxonomy" id="1708751"/>
    <lineage>
        <taxon>Bacteria</taxon>
        <taxon>Pseudomonadati</taxon>
        <taxon>Pseudomonadota</taxon>
        <taxon>Gammaproteobacteria</taxon>
        <taxon>Oceanospirillales</taxon>
        <taxon>Oceanospirillaceae</taxon>
        <taxon>Nitrincola</taxon>
    </lineage>
</organism>